<evidence type="ECO:0000259" key="2">
    <source>
        <dbReference type="Pfam" id="PF13843"/>
    </source>
</evidence>
<reference evidence="3" key="3">
    <citation type="submission" date="2025-09" db="UniProtKB">
        <authorList>
            <consortium name="Ensembl"/>
        </authorList>
    </citation>
    <scope>IDENTIFICATION</scope>
</reference>
<proteinExistence type="predicted"/>
<dbReference type="eggNOG" id="ENOG502QWHD">
    <property type="taxonomic scope" value="Eukaryota"/>
</dbReference>
<protein>
    <submittedName>
        <fullName evidence="3">Uncharacterized protein</fullName>
    </submittedName>
</protein>
<dbReference type="PANTHER" id="PTHR46599">
    <property type="entry name" value="PIGGYBAC TRANSPOSABLE ELEMENT-DERIVED PROTEIN 4"/>
    <property type="match status" value="1"/>
</dbReference>
<reference evidence="4" key="1">
    <citation type="submission" date="2003-08" db="EMBL/GenBank/DDBJ databases">
        <authorList>
            <person name="Birren B."/>
            <person name="Nusbaum C."/>
            <person name="Abebe A."/>
            <person name="Abouelleil A."/>
            <person name="Adekoya E."/>
            <person name="Ait-zahra M."/>
            <person name="Allen N."/>
            <person name="Allen T."/>
            <person name="An P."/>
            <person name="Anderson M."/>
            <person name="Anderson S."/>
            <person name="Arachchi H."/>
            <person name="Armbruster J."/>
            <person name="Bachantsang P."/>
            <person name="Baldwin J."/>
            <person name="Barry A."/>
            <person name="Bayul T."/>
            <person name="Blitshsteyn B."/>
            <person name="Bloom T."/>
            <person name="Blye J."/>
            <person name="Boguslavskiy L."/>
            <person name="Borowsky M."/>
            <person name="Boukhgalter B."/>
            <person name="Brunache A."/>
            <person name="Butler J."/>
            <person name="Calixte N."/>
            <person name="Calvo S."/>
            <person name="Camarata J."/>
            <person name="Campo K."/>
            <person name="Chang J."/>
            <person name="Cheshatsang Y."/>
            <person name="Citroen M."/>
            <person name="Collymore A."/>
            <person name="Considine T."/>
            <person name="Cook A."/>
            <person name="Cooke P."/>
            <person name="Corum B."/>
            <person name="Cuomo C."/>
            <person name="David R."/>
            <person name="Dawoe T."/>
            <person name="Degray S."/>
            <person name="Dodge S."/>
            <person name="Dooley K."/>
            <person name="Dorje P."/>
            <person name="Dorjee K."/>
            <person name="Dorris L."/>
            <person name="Duffey N."/>
            <person name="Dupes A."/>
            <person name="Elkins T."/>
            <person name="Engels R."/>
            <person name="Erickson J."/>
            <person name="Farina A."/>
            <person name="Faro S."/>
            <person name="Ferreira P."/>
            <person name="Fischer H."/>
            <person name="Fitzgerald M."/>
            <person name="Foley K."/>
            <person name="Gage D."/>
            <person name="Galagan J."/>
            <person name="Gearin G."/>
            <person name="Gnerre S."/>
            <person name="Gnirke A."/>
            <person name="Goyette A."/>
            <person name="Graham J."/>
            <person name="Grandbois E."/>
            <person name="Gyaltsen K."/>
            <person name="Hafez N."/>
            <person name="Hagopian D."/>
            <person name="Hagos B."/>
            <person name="Hall J."/>
            <person name="Hatcher B."/>
            <person name="Heller A."/>
            <person name="Higgins H."/>
            <person name="Honan T."/>
            <person name="Horn A."/>
            <person name="Houde N."/>
            <person name="Hughes L."/>
            <person name="Hulme W."/>
            <person name="Husby E."/>
            <person name="Iliev I."/>
            <person name="Jaffe D."/>
            <person name="Jones C."/>
            <person name="Kamal M."/>
            <person name="Kamat A."/>
            <person name="Kamvysselis M."/>
            <person name="Karlsson E."/>
            <person name="Kells C."/>
            <person name="Kieu A."/>
            <person name="Kisner P."/>
            <person name="Kodira C."/>
            <person name="Kulbokas E."/>
            <person name="Labutti K."/>
            <person name="Lama D."/>
            <person name="Landers T."/>
            <person name="Leger J."/>
            <person name="Levine S."/>
            <person name="Lewis D."/>
            <person name="Lewis T."/>
            <person name="Lindblad-toh K."/>
            <person name="Liu X."/>
            <person name="Lokyitsang T."/>
            <person name="Lokyitsang Y."/>
            <person name="Lucien O."/>
            <person name="Lui A."/>
            <person name="Ma L.J."/>
            <person name="Mabbitt R."/>
            <person name="Macdonald J."/>
            <person name="Maclean C."/>
            <person name="Major J."/>
            <person name="Manning J."/>
            <person name="Marabella R."/>
            <person name="Maru K."/>
            <person name="Matthews C."/>
            <person name="Mauceli E."/>
            <person name="Mccarthy M."/>
            <person name="Mcdonough S."/>
            <person name="Mcghee T."/>
            <person name="Meldrim J."/>
            <person name="Meneus L."/>
            <person name="Mesirov J."/>
            <person name="Mihalev A."/>
            <person name="Mihova T."/>
            <person name="Mikkelsen T."/>
            <person name="Mlenga V."/>
            <person name="Moru K."/>
            <person name="Mozes J."/>
            <person name="Mulrain L."/>
            <person name="Munson G."/>
            <person name="Naylor J."/>
            <person name="Newes C."/>
            <person name="Nguyen C."/>
            <person name="Nguyen N."/>
            <person name="Nguyen T."/>
            <person name="Nicol R."/>
            <person name="Nielsen C."/>
            <person name="Nizzari M."/>
            <person name="Norbu C."/>
            <person name="Norbu N."/>
            <person name="O'donnell P."/>
            <person name="Okoawo O."/>
            <person name="O'leary S."/>
            <person name="Omotosho B."/>
            <person name="O'neill K."/>
            <person name="Osman S."/>
            <person name="Parker S."/>
            <person name="Perrin D."/>
            <person name="Phunkhang P."/>
            <person name="Piqani B."/>
            <person name="Purcell S."/>
            <person name="Rachupka T."/>
            <person name="Ramasamy U."/>
            <person name="Rameau R."/>
            <person name="Ray V."/>
            <person name="Raymond C."/>
            <person name="Retta R."/>
            <person name="Richardson S."/>
            <person name="Rise C."/>
            <person name="Rodriguez J."/>
            <person name="Rogers J."/>
            <person name="Rogov P."/>
            <person name="Rutman M."/>
            <person name="Schupbach R."/>
            <person name="Seaman C."/>
            <person name="Settipalli S."/>
            <person name="Sharpe T."/>
            <person name="Sheridan J."/>
            <person name="Sherpa N."/>
            <person name="Shi J."/>
            <person name="Smirnov S."/>
            <person name="Smith C."/>
            <person name="Sougnez C."/>
            <person name="Spencer B."/>
            <person name="Stalker J."/>
            <person name="Stange-thomann N."/>
            <person name="Stavropoulos S."/>
            <person name="Stetson K."/>
            <person name="Stone C."/>
            <person name="Stone S."/>
            <person name="Stubbs M."/>
            <person name="Talamas J."/>
            <person name="Tchuinga P."/>
            <person name="Tenzing P."/>
            <person name="Tesfaye S."/>
            <person name="Theodore J."/>
            <person name="Thoulutsang Y."/>
            <person name="Topham K."/>
            <person name="Towey S."/>
            <person name="Tsamla T."/>
            <person name="Tsomo N."/>
            <person name="Vallee D."/>
            <person name="Vassiliev H."/>
            <person name="Venkataraman V."/>
            <person name="Vinson J."/>
            <person name="Vo A."/>
            <person name="Wade C."/>
            <person name="Wang S."/>
            <person name="Wangchuk T."/>
            <person name="Wangdi T."/>
            <person name="Whittaker C."/>
            <person name="Wilkinson J."/>
            <person name="Wu Y."/>
            <person name="Wyman D."/>
            <person name="Yadav S."/>
            <person name="Yang S."/>
            <person name="Yang X."/>
            <person name="Yeager S."/>
            <person name="Yee E."/>
            <person name="Young G."/>
            <person name="Zainoun J."/>
            <person name="Zembeck L."/>
            <person name="Zimmer A."/>
            <person name="Zody M."/>
            <person name="Lander E."/>
        </authorList>
    </citation>
    <scope>NUCLEOTIDE SEQUENCE [LARGE SCALE GENOMIC DNA]</scope>
</reference>
<dbReference type="Pfam" id="PF13842">
    <property type="entry name" value="zf-Tnp_2"/>
    <property type="match status" value="1"/>
</dbReference>
<name>H2ZJ97_CIOSA</name>
<accession>H2ZJ97</accession>
<feature type="domain" description="PiggyBac transposable element-derived protein" evidence="2">
    <location>
        <begin position="8"/>
        <end position="213"/>
    </location>
</feature>
<organism evidence="3 4">
    <name type="scientific">Ciona savignyi</name>
    <name type="common">Pacific transparent sea squirt</name>
    <dbReference type="NCBI Taxonomy" id="51511"/>
    <lineage>
        <taxon>Eukaryota</taxon>
        <taxon>Metazoa</taxon>
        <taxon>Chordata</taxon>
        <taxon>Tunicata</taxon>
        <taxon>Ascidiacea</taxon>
        <taxon>Phlebobranchia</taxon>
        <taxon>Cionidae</taxon>
        <taxon>Ciona</taxon>
    </lineage>
</organism>
<dbReference type="InParanoid" id="H2ZJ97"/>
<sequence>SLDEGTCFRVYNPAKPHISGIKLYELHEAKTGYCFNFKLHTGQERQQSHCKTFDLVMSLMANYLDKGHSLYMGRYYSSPKLYDALFTRLTTATGTCMVNRKDLPQVFIKQKLKRGGAISCRKSNLMALKWRDKRDVLMLSTIHNNERSDVSVHTPGGRRLKSKPVVVQDYNKNMVGVDHHDQMMAYYGFSKKSMKWYKKLFFHLISITTVNAHIVYNKVRLQHGNPKITLLQFIEELVKELAMETTNKIGQKEQATSSTLQGPAGRLMGRHFISRQPGDHHKSCVVCNQKSRYNRVTKKIKYKRSSFWCERCGVTLCKVPCFEEYHS</sequence>
<dbReference type="Proteomes" id="UP000007875">
    <property type="component" value="Unassembled WGS sequence"/>
</dbReference>
<dbReference type="AlphaFoldDB" id="H2ZJ97"/>
<evidence type="ECO:0000313" key="4">
    <source>
        <dbReference type="Proteomes" id="UP000007875"/>
    </source>
</evidence>
<dbReference type="InterPro" id="IPR032718">
    <property type="entry name" value="PGBD4_Znf_C"/>
</dbReference>
<dbReference type="InterPro" id="IPR029526">
    <property type="entry name" value="PGBD"/>
</dbReference>
<keyword evidence="4" id="KW-1185">Reference proteome</keyword>
<evidence type="ECO:0000259" key="1">
    <source>
        <dbReference type="Pfam" id="PF13842"/>
    </source>
</evidence>
<feature type="domain" description="PiggyBac transposable element-derived protein 4 C-terminal zinc-finger" evidence="1">
    <location>
        <begin position="269"/>
        <end position="326"/>
    </location>
</feature>
<dbReference type="PANTHER" id="PTHR46599:SF3">
    <property type="entry name" value="PIGGYBAC TRANSPOSABLE ELEMENT-DERIVED PROTEIN 4"/>
    <property type="match status" value="1"/>
</dbReference>
<evidence type="ECO:0000313" key="3">
    <source>
        <dbReference type="Ensembl" id="ENSCSAVP00000017663.1"/>
    </source>
</evidence>
<reference evidence="3" key="2">
    <citation type="submission" date="2025-08" db="UniProtKB">
        <authorList>
            <consortium name="Ensembl"/>
        </authorList>
    </citation>
    <scope>IDENTIFICATION</scope>
</reference>
<dbReference type="Pfam" id="PF13843">
    <property type="entry name" value="DDE_Tnp_1_7"/>
    <property type="match status" value="1"/>
</dbReference>
<dbReference type="OMA" id="WICKRCK"/>
<dbReference type="HOGENOM" id="CLU_013052_2_0_1"/>
<dbReference type="Ensembl" id="ENSCSAVT00000017855.1">
    <property type="protein sequence ID" value="ENSCSAVP00000017663.1"/>
    <property type="gene ID" value="ENSCSAVG00000010399.1"/>
</dbReference>
<dbReference type="STRING" id="51511.ENSCSAVP00000017663"/>